<dbReference type="PANTHER" id="PTHR33383:SF1">
    <property type="entry name" value="MEMBRANE PROTEIN INSERTION EFFICIENCY FACTOR-RELATED"/>
    <property type="match status" value="1"/>
</dbReference>
<dbReference type="NCBIfam" id="TIGR00278">
    <property type="entry name" value="membrane protein insertion efficiency factor YidD"/>
    <property type="match status" value="1"/>
</dbReference>
<accession>A0A6I6CZ45</accession>
<keyword evidence="4" id="KW-1185">Reference proteome</keyword>
<feature type="compositionally biased region" description="Basic and acidic residues" evidence="2">
    <location>
        <begin position="89"/>
        <end position="102"/>
    </location>
</feature>
<dbReference type="KEGG" id="ghl:GM160_11775"/>
<sequence>MRRVMIGLVKGYRLLISPMLPPSCRFYPTCSEYAVEALSRHGALKGGWLTLRRLGRCHPLCAGGIDPVPGTSSEPGGCPHDAESSASRADAHHGPHAVQSRD</sequence>
<evidence type="ECO:0000256" key="2">
    <source>
        <dbReference type="SAM" id="MobiDB-lite"/>
    </source>
</evidence>
<dbReference type="PANTHER" id="PTHR33383">
    <property type="entry name" value="MEMBRANE PROTEIN INSERTION EFFICIENCY FACTOR-RELATED"/>
    <property type="match status" value="1"/>
</dbReference>
<feature type="region of interest" description="Disordered" evidence="2">
    <location>
        <begin position="68"/>
        <end position="102"/>
    </location>
</feature>
<comment type="similarity">
    <text evidence="1">Belongs to the UPF0161 family.</text>
</comment>
<comment type="subcellular location">
    <subcellularLocation>
        <location evidence="1">Cell membrane</location>
        <topology evidence="1">Peripheral membrane protein</topology>
        <orientation evidence="1">Cytoplasmic side</orientation>
    </subcellularLocation>
</comment>
<proteinExistence type="inferred from homology"/>
<dbReference type="Proteomes" id="UP000427716">
    <property type="component" value="Chromosome"/>
</dbReference>
<evidence type="ECO:0000256" key="1">
    <source>
        <dbReference type="HAMAP-Rule" id="MF_00386"/>
    </source>
</evidence>
<evidence type="ECO:0000313" key="3">
    <source>
        <dbReference type="EMBL" id="QGT79499.1"/>
    </source>
</evidence>
<gene>
    <name evidence="3" type="primary">yidD</name>
    <name evidence="3" type="ORF">GM160_11775</name>
</gene>
<dbReference type="AlphaFoldDB" id="A0A6I6CZ45"/>
<dbReference type="RefSeq" id="WP_156575276.1">
    <property type="nucleotide sequence ID" value="NZ_CP046415.1"/>
</dbReference>
<dbReference type="EMBL" id="CP046415">
    <property type="protein sequence ID" value="QGT79499.1"/>
    <property type="molecule type" value="Genomic_DNA"/>
</dbReference>
<dbReference type="HAMAP" id="MF_00386">
    <property type="entry name" value="UPF0161_YidD"/>
    <property type="match status" value="1"/>
</dbReference>
<dbReference type="SMART" id="SM01234">
    <property type="entry name" value="Haemolytic"/>
    <property type="match status" value="1"/>
</dbReference>
<protein>
    <recommendedName>
        <fullName evidence="1">Putative membrane protein insertion efficiency factor</fullName>
    </recommendedName>
</protein>
<keyword evidence="1" id="KW-0472">Membrane</keyword>
<dbReference type="InterPro" id="IPR002696">
    <property type="entry name" value="Membr_insert_effic_factor_YidD"/>
</dbReference>
<comment type="function">
    <text evidence="1">Could be involved in insertion of integral membrane proteins into the membrane.</text>
</comment>
<reference evidence="3 4" key="1">
    <citation type="submission" date="2019-11" db="EMBL/GenBank/DDBJ databases">
        <authorList>
            <person name="Zhang J."/>
            <person name="Sun C."/>
        </authorList>
    </citation>
    <scope>NUCLEOTIDE SEQUENCE [LARGE SCALE GENOMIC DNA]</scope>
    <source>
        <strain evidence="4">sp2</strain>
    </source>
</reference>
<evidence type="ECO:0000313" key="4">
    <source>
        <dbReference type="Proteomes" id="UP000427716"/>
    </source>
</evidence>
<dbReference type="GO" id="GO:0005886">
    <property type="term" value="C:plasma membrane"/>
    <property type="evidence" value="ECO:0007669"/>
    <property type="project" value="UniProtKB-SubCell"/>
</dbReference>
<keyword evidence="1" id="KW-1003">Cell membrane</keyword>
<name>A0A6I6CZ45_9GAMM</name>
<organism evidence="3 4">
    <name type="scientific">Guyparkeria halophila</name>
    <dbReference type="NCBI Taxonomy" id="47960"/>
    <lineage>
        <taxon>Bacteria</taxon>
        <taxon>Pseudomonadati</taxon>
        <taxon>Pseudomonadota</taxon>
        <taxon>Gammaproteobacteria</taxon>
        <taxon>Chromatiales</taxon>
        <taxon>Thioalkalibacteraceae</taxon>
        <taxon>Guyparkeria</taxon>
    </lineage>
</organism>
<dbReference type="Pfam" id="PF01809">
    <property type="entry name" value="YidD"/>
    <property type="match status" value="1"/>
</dbReference>